<dbReference type="InParanoid" id="G0NLZ1"/>
<proteinExistence type="inferred from homology"/>
<dbReference type="Pfam" id="PF03931">
    <property type="entry name" value="Skp1_POZ"/>
    <property type="match status" value="2"/>
</dbReference>
<dbReference type="AlphaFoldDB" id="G0NLZ1"/>
<keyword evidence="2" id="KW-0833">Ubl conjugation pathway</keyword>
<dbReference type="eggNOG" id="KOG1724">
    <property type="taxonomic scope" value="Eukaryota"/>
</dbReference>
<reference evidence="6" key="1">
    <citation type="submission" date="2011-07" db="EMBL/GenBank/DDBJ databases">
        <authorList>
            <consortium name="Caenorhabditis brenneri Sequencing and Analysis Consortium"/>
            <person name="Wilson R.K."/>
        </authorList>
    </citation>
    <scope>NUCLEOTIDE SEQUENCE [LARGE SCALE GENOMIC DNA]</scope>
    <source>
        <strain evidence="6">PB2801</strain>
    </source>
</reference>
<evidence type="ECO:0000256" key="3">
    <source>
        <dbReference type="SAM" id="SignalP"/>
    </source>
</evidence>
<keyword evidence="6" id="KW-1185">Reference proteome</keyword>
<dbReference type="STRING" id="135651.G0NLZ1"/>
<dbReference type="OrthoDB" id="5796858at2759"/>
<feature type="chain" id="PRO_5003405379" description="SKP1 component POZ domain-containing protein" evidence="3">
    <location>
        <begin position="28"/>
        <end position="290"/>
    </location>
</feature>
<dbReference type="HOGENOM" id="CLU_1095092_0_0_1"/>
<dbReference type="SUPFAM" id="SSF54695">
    <property type="entry name" value="POZ domain"/>
    <property type="match status" value="2"/>
</dbReference>
<feature type="signal peptide" evidence="3">
    <location>
        <begin position="1"/>
        <end position="27"/>
    </location>
</feature>
<dbReference type="Proteomes" id="UP000008068">
    <property type="component" value="Unassembled WGS sequence"/>
</dbReference>
<dbReference type="EMBL" id="GL379908">
    <property type="protein sequence ID" value="EGT33919.1"/>
    <property type="molecule type" value="Genomic_DNA"/>
</dbReference>
<dbReference type="InterPro" id="IPR001232">
    <property type="entry name" value="SKP1-like"/>
</dbReference>
<sequence>MIIHANVIVNNIGLLLLPSFFCGYHEAAEVRATCYPNEMSLYNISSDDGRNFRVSADAVKHSESFMECISVNKIAANSRAVSEHSVSGAILDRIIPWCEHHKYGNVPNKVTEWDRTHLTSKNRKDRMNLVLAASLLKMKDLKRMSIQLFCEQETSQDTGFIHLQSKDGRAFQMSLNAAKQSLLLAQILENLSGKSPVFPITVDSTSAQLDILVKWCEYHKGEPIPVMDPRQNPFDATVPQFDKDLLRFGNQKMMEIIGAGAALEINGFVKNATKTWIGKELSVERLSAMF</sequence>
<dbReference type="InterPro" id="IPR016897">
    <property type="entry name" value="SKP1"/>
</dbReference>
<dbReference type="SMART" id="SM00512">
    <property type="entry name" value="Skp1"/>
    <property type="match status" value="2"/>
</dbReference>
<feature type="domain" description="SKP1 component POZ" evidence="4">
    <location>
        <begin position="44"/>
        <end position="102"/>
    </location>
</feature>
<comment type="similarity">
    <text evidence="1">Belongs to the SKP1 family.</text>
</comment>
<feature type="domain" description="SKP1 component POZ" evidence="4">
    <location>
        <begin position="160"/>
        <end position="220"/>
    </location>
</feature>
<dbReference type="PANTHER" id="PTHR11165">
    <property type="entry name" value="SKP1"/>
    <property type="match status" value="1"/>
</dbReference>
<evidence type="ECO:0000259" key="4">
    <source>
        <dbReference type="Pfam" id="PF03931"/>
    </source>
</evidence>
<dbReference type="InterPro" id="IPR011333">
    <property type="entry name" value="SKP1/BTB/POZ_sf"/>
</dbReference>
<gene>
    <name evidence="5" type="ORF">CAEBREN_01294</name>
</gene>
<evidence type="ECO:0000256" key="2">
    <source>
        <dbReference type="ARBA" id="ARBA00022786"/>
    </source>
</evidence>
<keyword evidence="3" id="KW-0732">Signal</keyword>
<accession>G0NLZ1</accession>
<dbReference type="Gene3D" id="3.30.710.10">
    <property type="entry name" value="Potassium Channel Kv1.1, Chain A"/>
    <property type="match status" value="2"/>
</dbReference>
<dbReference type="FunFam" id="3.30.710.10:FF:000124">
    <property type="entry name" value="Protein CBG09126"/>
    <property type="match status" value="1"/>
</dbReference>
<dbReference type="GO" id="GO:0006511">
    <property type="term" value="P:ubiquitin-dependent protein catabolic process"/>
    <property type="evidence" value="ECO:0007669"/>
    <property type="project" value="InterPro"/>
</dbReference>
<protein>
    <recommendedName>
        <fullName evidence="4">SKP1 component POZ domain-containing protein</fullName>
    </recommendedName>
</protein>
<name>G0NLZ1_CAEBE</name>
<dbReference type="InterPro" id="IPR016073">
    <property type="entry name" value="Skp1_comp_POZ"/>
</dbReference>
<evidence type="ECO:0000313" key="5">
    <source>
        <dbReference type="EMBL" id="EGT33919.1"/>
    </source>
</evidence>
<evidence type="ECO:0000313" key="6">
    <source>
        <dbReference type="Proteomes" id="UP000008068"/>
    </source>
</evidence>
<evidence type="ECO:0000256" key="1">
    <source>
        <dbReference type="ARBA" id="ARBA00009993"/>
    </source>
</evidence>
<dbReference type="OMA" id="SESFMEC"/>
<organism evidence="6">
    <name type="scientific">Caenorhabditis brenneri</name>
    <name type="common">Nematode worm</name>
    <dbReference type="NCBI Taxonomy" id="135651"/>
    <lineage>
        <taxon>Eukaryota</taxon>
        <taxon>Metazoa</taxon>
        <taxon>Ecdysozoa</taxon>
        <taxon>Nematoda</taxon>
        <taxon>Chromadorea</taxon>
        <taxon>Rhabditida</taxon>
        <taxon>Rhabditina</taxon>
        <taxon>Rhabditomorpha</taxon>
        <taxon>Rhabditoidea</taxon>
        <taxon>Rhabditidae</taxon>
        <taxon>Peloderinae</taxon>
        <taxon>Caenorhabditis</taxon>
    </lineage>
</organism>